<evidence type="ECO:0000313" key="2">
    <source>
        <dbReference type="EMBL" id="RNF33756.1"/>
    </source>
</evidence>
<evidence type="ECO:0000256" key="1">
    <source>
        <dbReference type="SAM" id="MobiDB-lite"/>
    </source>
</evidence>
<comment type="caution">
    <text evidence="2">The sequence shown here is derived from an EMBL/GenBank/DDBJ whole genome shotgun (WGS) entry which is preliminary data.</text>
</comment>
<protein>
    <submittedName>
        <fullName evidence="2">Uncharacterized protein</fullName>
    </submittedName>
</protein>
<dbReference type="AlphaFoldDB" id="A0A3R7LJ65"/>
<name>A0A3R7LJ65_9RHOB</name>
<dbReference type="EMBL" id="PXNQ02000009">
    <property type="protein sequence ID" value="RNF33756.1"/>
    <property type="molecule type" value="Genomic_DNA"/>
</dbReference>
<organism evidence="2 3">
    <name type="scientific">Paracoccus methylarcula</name>
    <dbReference type="NCBI Taxonomy" id="72022"/>
    <lineage>
        <taxon>Bacteria</taxon>
        <taxon>Pseudomonadati</taxon>
        <taxon>Pseudomonadota</taxon>
        <taxon>Alphaproteobacteria</taxon>
        <taxon>Rhodobacterales</taxon>
        <taxon>Paracoccaceae</taxon>
        <taxon>Paracoccus</taxon>
    </lineage>
</organism>
<evidence type="ECO:0000313" key="3">
    <source>
        <dbReference type="Proteomes" id="UP000238137"/>
    </source>
</evidence>
<keyword evidence="3" id="KW-1185">Reference proteome</keyword>
<reference evidence="2" key="1">
    <citation type="submission" date="2018-05" db="EMBL/GenBank/DDBJ databases">
        <title>Reclassification of Methylarcula marina and Methylarcula terricola as Paracoccus methylarcula sp.nov., comb.nov. and Paracoccus terricola comb.nov.</title>
        <authorList>
            <person name="Shmareva M.N."/>
            <person name="Doronina N.V."/>
            <person name="Vasilenko O.V."/>
            <person name="Tarlachkov S.V."/>
            <person name="Trotsenko Y.A."/>
        </authorList>
    </citation>
    <scope>NUCLEOTIDE SEQUENCE [LARGE SCALE GENOMIC DNA]</scope>
    <source>
        <strain evidence="2">VKM B-2159</strain>
    </source>
</reference>
<proteinExistence type="predicted"/>
<feature type="compositionally biased region" description="Basic residues" evidence="1">
    <location>
        <begin position="31"/>
        <end position="40"/>
    </location>
</feature>
<feature type="region of interest" description="Disordered" evidence="1">
    <location>
        <begin position="1"/>
        <end position="113"/>
    </location>
</feature>
<sequence length="113" mass="11533">MASERKRSTRGRCVSPRRGGRPALARMGSSRARRRARTPSRHCSAFSELGPALSSASSRRVASSASLDSPAEPAIGCRGNGGSISRSNAGASSRAWPSVPGIGNAAKAVPAGM</sequence>
<dbReference type="Proteomes" id="UP000238137">
    <property type="component" value="Unassembled WGS sequence"/>
</dbReference>
<gene>
    <name evidence="2" type="ORF">A7A09_014865</name>
</gene>
<feature type="compositionally biased region" description="Low complexity" evidence="1">
    <location>
        <begin position="52"/>
        <end position="69"/>
    </location>
</feature>
<accession>A0A3R7LJ65</accession>